<dbReference type="AlphaFoldDB" id="A0A7E6FQS4"/>
<feature type="compositionally biased region" description="Polar residues" evidence="1">
    <location>
        <begin position="54"/>
        <end position="64"/>
    </location>
</feature>
<feature type="compositionally biased region" description="Polar residues" evidence="1">
    <location>
        <begin position="27"/>
        <end position="46"/>
    </location>
</feature>
<feature type="region of interest" description="Disordered" evidence="1">
    <location>
        <begin position="1"/>
        <end position="64"/>
    </location>
</feature>
<dbReference type="Proteomes" id="UP000515154">
    <property type="component" value="Linkage group LG25"/>
</dbReference>
<proteinExistence type="predicted"/>
<feature type="compositionally biased region" description="Basic and acidic residues" evidence="1">
    <location>
        <begin position="151"/>
        <end position="161"/>
    </location>
</feature>
<feature type="compositionally biased region" description="Basic and acidic residues" evidence="1">
    <location>
        <begin position="14"/>
        <end position="26"/>
    </location>
</feature>
<dbReference type="KEGG" id="osn:118767922"/>
<dbReference type="RefSeq" id="XP_036369217.1">
    <property type="nucleotide sequence ID" value="XM_036513324.1"/>
</dbReference>
<dbReference type="InterPro" id="IPR029171">
    <property type="entry name" value="DUF4638"/>
</dbReference>
<organism evidence="2 3">
    <name type="scientific">Octopus sinensis</name>
    <name type="common">East Asian common octopus</name>
    <dbReference type="NCBI Taxonomy" id="2607531"/>
    <lineage>
        <taxon>Eukaryota</taxon>
        <taxon>Metazoa</taxon>
        <taxon>Spiralia</taxon>
        <taxon>Lophotrochozoa</taxon>
        <taxon>Mollusca</taxon>
        <taxon>Cephalopoda</taxon>
        <taxon>Coleoidea</taxon>
        <taxon>Octopodiformes</taxon>
        <taxon>Octopoda</taxon>
        <taxon>Incirrata</taxon>
        <taxon>Octopodidae</taxon>
        <taxon>Octopus</taxon>
    </lineage>
</organism>
<keyword evidence="2" id="KW-1185">Reference proteome</keyword>
<dbReference type="PANTHER" id="PTHR35679:SF1">
    <property type="entry name" value="RIKEN CDNA 4933402J07 GENE"/>
    <property type="match status" value="1"/>
</dbReference>
<gene>
    <name evidence="3" type="primary">LOC118767922</name>
</gene>
<sequence>MPRYYMASSGSKIMDSKREDYKKKSIDTGSRTNIGKKSSSDNQKPSTSRKEFTESANVKTGNETRQSFVEFRKQGIPFLVPSAIQLAGRQRMKPSDAILTPKEVLDCSYLRLSEAKIKELEQACRDRGTDPGIHKHMSFDELNKVEIFEKASADDNPAERKGSRHRGVNVDQRGKL</sequence>
<dbReference type="PANTHER" id="PTHR35679">
    <property type="entry name" value="RIKEN CDNA 4933402J07 GENE"/>
    <property type="match status" value="1"/>
</dbReference>
<evidence type="ECO:0000313" key="2">
    <source>
        <dbReference type="Proteomes" id="UP000515154"/>
    </source>
</evidence>
<name>A0A7E6FQS4_9MOLL</name>
<protein>
    <submittedName>
        <fullName evidence="3">Uncharacterized protein C16orf78-like</fullName>
    </submittedName>
</protein>
<evidence type="ECO:0000313" key="3">
    <source>
        <dbReference type="RefSeq" id="XP_036369217.1"/>
    </source>
</evidence>
<accession>A0A7E6FQS4</accession>
<evidence type="ECO:0000256" key="1">
    <source>
        <dbReference type="SAM" id="MobiDB-lite"/>
    </source>
</evidence>
<reference evidence="3" key="1">
    <citation type="submission" date="2025-08" db="UniProtKB">
        <authorList>
            <consortium name="RefSeq"/>
        </authorList>
    </citation>
    <scope>IDENTIFICATION</scope>
</reference>
<dbReference type="Pfam" id="PF15472">
    <property type="entry name" value="DUF4638"/>
    <property type="match status" value="1"/>
</dbReference>
<feature type="region of interest" description="Disordered" evidence="1">
    <location>
        <begin position="151"/>
        <end position="176"/>
    </location>
</feature>